<dbReference type="AlphaFoldDB" id="A0AAV3ZPJ4"/>
<name>A0AAV3ZPJ4_9GAST</name>
<reference evidence="2 3" key="1">
    <citation type="journal article" date="2021" name="Elife">
        <title>Chloroplast acquisition without the gene transfer in kleptoplastic sea slugs, Plakobranchus ocellatus.</title>
        <authorList>
            <person name="Maeda T."/>
            <person name="Takahashi S."/>
            <person name="Yoshida T."/>
            <person name="Shimamura S."/>
            <person name="Takaki Y."/>
            <person name="Nagai Y."/>
            <person name="Toyoda A."/>
            <person name="Suzuki Y."/>
            <person name="Arimoto A."/>
            <person name="Ishii H."/>
            <person name="Satoh N."/>
            <person name="Nishiyama T."/>
            <person name="Hasebe M."/>
            <person name="Maruyama T."/>
            <person name="Minagawa J."/>
            <person name="Obokata J."/>
            <person name="Shigenobu S."/>
        </authorList>
    </citation>
    <scope>NUCLEOTIDE SEQUENCE [LARGE SCALE GENOMIC DNA]</scope>
</reference>
<evidence type="ECO:0000313" key="2">
    <source>
        <dbReference type="EMBL" id="GFO00971.1"/>
    </source>
</evidence>
<dbReference type="EMBL" id="BLXT01003182">
    <property type="protein sequence ID" value="GFO00971.1"/>
    <property type="molecule type" value="Genomic_DNA"/>
</dbReference>
<proteinExistence type="predicted"/>
<keyword evidence="1" id="KW-1133">Transmembrane helix</keyword>
<sequence>MSETSSKVFQELNKALSEEKNSNDNAFLFITVFTTCNISAAFGAHLDKTQHMFAACLIPGARPVFPIMGLGVLEGTLSGCLGFLSTITVITRLNSPQCWQDLGMHLKLQ</sequence>
<evidence type="ECO:0000256" key="1">
    <source>
        <dbReference type="SAM" id="Phobius"/>
    </source>
</evidence>
<dbReference type="Proteomes" id="UP000735302">
    <property type="component" value="Unassembled WGS sequence"/>
</dbReference>
<keyword evidence="1" id="KW-0812">Transmembrane</keyword>
<feature type="transmembrane region" description="Helical" evidence="1">
    <location>
        <begin position="26"/>
        <end position="44"/>
    </location>
</feature>
<comment type="caution">
    <text evidence="2">The sequence shown here is derived from an EMBL/GenBank/DDBJ whole genome shotgun (WGS) entry which is preliminary data.</text>
</comment>
<accession>A0AAV3ZPJ4</accession>
<organism evidence="2 3">
    <name type="scientific">Plakobranchus ocellatus</name>
    <dbReference type="NCBI Taxonomy" id="259542"/>
    <lineage>
        <taxon>Eukaryota</taxon>
        <taxon>Metazoa</taxon>
        <taxon>Spiralia</taxon>
        <taxon>Lophotrochozoa</taxon>
        <taxon>Mollusca</taxon>
        <taxon>Gastropoda</taxon>
        <taxon>Heterobranchia</taxon>
        <taxon>Euthyneura</taxon>
        <taxon>Panpulmonata</taxon>
        <taxon>Sacoglossa</taxon>
        <taxon>Placobranchoidea</taxon>
        <taxon>Plakobranchidae</taxon>
        <taxon>Plakobranchus</taxon>
    </lineage>
</organism>
<keyword evidence="1" id="KW-0472">Membrane</keyword>
<evidence type="ECO:0000313" key="3">
    <source>
        <dbReference type="Proteomes" id="UP000735302"/>
    </source>
</evidence>
<gene>
    <name evidence="2" type="ORF">PoB_002747600</name>
</gene>
<keyword evidence="3" id="KW-1185">Reference proteome</keyword>
<protein>
    <submittedName>
        <fullName evidence="2">Uncharacterized protein</fullName>
    </submittedName>
</protein>